<keyword evidence="4" id="KW-0659">Purine metabolism</keyword>
<evidence type="ECO:0000256" key="5">
    <source>
        <dbReference type="ARBA" id="ARBA00022793"/>
    </source>
</evidence>
<dbReference type="SUPFAM" id="SSF53187">
    <property type="entry name" value="Zn-dependent exopeptidases"/>
    <property type="match status" value="1"/>
</dbReference>
<accession>A0A9X4NRM2</accession>
<dbReference type="SUPFAM" id="SSF158694">
    <property type="entry name" value="UraD-Like"/>
    <property type="match status" value="1"/>
</dbReference>
<feature type="domain" description="Oxo-4-hydroxy-4-carboxy-5-ureidoimidazoline decarboxylase" evidence="7">
    <location>
        <begin position="12"/>
        <end position="173"/>
    </location>
</feature>
<dbReference type="EC" id="4.1.1.97" evidence="3"/>
<comment type="catalytic activity">
    <reaction evidence="1">
        <text>5-hydroxy-2-oxo-4-ureido-2,5-dihydro-1H-imidazole-5-carboxylate + H(+) = (S)-allantoin + CO2</text>
        <dbReference type="Rhea" id="RHEA:26301"/>
        <dbReference type="ChEBI" id="CHEBI:15378"/>
        <dbReference type="ChEBI" id="CHEBI:15678"/>
        <dbReference type="ChEBI" id="CHEBI:16526"/>
        <dbReference type="ChEBI" id="CHEBI:58639"/>
        <dbReference type="EC" id="4.1.1.97"/>
    </reaction>
</comment>
<sequence length="412" mass="45111">MTTMPITLDQLNTAPLPEAAQMLDGLYEHSPWIAEQALEHRPFASLAALKHTMVRVLDAAGVEPQLALIRAHPELAGKAMVSQSLTAESTHEQTKAGLTHCTPEEFAHIQRLNADYNNKFGFPFILAVRGPRGTGLTKAQIIATFERRLHHPVDFERAECLRNIHRIAEIRLNDKFGFEPTLGNAVWDWHEDLARHTDPGYAELGQLTVTYLTEAHRACAAQLQRQMLAIGFDEAHIDAVGNVVGVYHAGPHPNPLPPAGEGAKTLLTGSHYDTVRNGGKYDGRLGIFVPMACVQQLHTERRRLPFAIEVVGFAEEEGQRYKATFLGSGALTGHVNPTWLDQQDADGITMRAAMQHAGLPATLEAVAALQRDPAKYLASSKCTSNRARCCANSTCRWASSLPSTPACATWAK</sequence>
<protein>
    <recommendedName>
        <fullName evidence="3">2-oxo-4-hydroxy-4-carboxy-5-ureidoimidazoline decarboxylase</fullName>
        <ecNumber evidence="3">4.1.1.97</ecNumber>
    </recommendedName>
</protein>
<organism evidence="8 9">
    <name type="scientific">Hydrogenophaga taeniospiralis CCUG 15921</name>
    <dbReference type="NCBI Taxonomy" id="1281780"/>
    <lineage>
        <taxon>Bacteria</taxon>
        <taxon>Pseudomonadati</taxon>
        <taxon>Pseudomonadota</taxon>
        <taxon>Betaproteobacteria</taxon>
        <taxon>Burkholderiales</taxon>
        <taxon>Comamonadaceae</taxon>
        <taxon>Hydrogenophaga</taxon>
    </lineage>
</organism>
<evidence type="ECO:0000256" key="6">
    <source>
        <dbReference type="ARBA" id="ARBA00023239"/>
    </source>
</evidence>
<evidence type="ECO:0000313" key="8">
    <source>
        <dbReference type="EMBL" id="MDG5976117.1"/>
    </source>
</evidence>
<dbReference type="GO" id="GO:0019628">
    <property type="term" value="P:urate catabolic process"/>
    <property type="evidence" value="ECO:0007669"/>
    <property type="project" value="TreeGrafter"/>
</dbReference>
<keyword evidence="6" id="KW-0456">Lyase</keyword>
<gene>
    <name evidence="8" type="ORF">H010_12694</name>
</gene>
<evidence type="ECO:0000313" key="9">
    <source>
        <dbReference type="Proteomes" id="UP001152876"/>
    </source>
</evidence>
<dbReference type="InterPro" id="IPR018020">
    <property type="entry name" value="OHCU_decarboxylase"/>
</dbReference>
<comment type="caution">
    <text evidence="8">The sequence shown here is derived from an EMBL/GenBank/DDBJ whole genome shotgun (WGS) entry which is preliminary data.</text>
</comment>
<evidence type="ECO:0000259" key="7">
    <source>
        <dbReference type="Pfam" id="PF09349"/>
    </source>
</evidence>
<dbReference type="InterPro" id="IPR036778">
    <property type="entry name" value="OHCU_decarboxylase_sf"/>
</dbReference>
<dbReference type="Gene3D" id="3.40.630.10">
    <property type="entry name" value="Zn peptidases"/>
    <property type="match status" value="1"/>
</dbReference>
<dbReference type="InterPro" id="IPR017580">
    <property type="entry name" value="OHCU_decarboxylase-1"/>
</dbReference>
<dbReference type="Pfam" id="PF09349">
    <property type="entry name" value="OHCU_decarbox"/>
    <property type="match status" value="1"/>
</dbReference>
<evidence type="ECO:0000256" key="3">
    <source>
        <dbReference type="ARBA" id="ARBA00012257"/>
    </source>
</evidence>
<keyword evidence="9" id="KW-1185">Reference proteome</keyword>
<dbReference type="PANTHER" id="PTHR43466:SF1">
    <property type="entry name" value="2-OXO-4-HYDROXY-4-CARBOXY-5-UREIDOIMIDAZOLINE DECARBOXYLASE-RELATED"/>
    <property type="match status" value="1"/>
</dbReference>
<dbReference type="Proteomes" id="UP001152876">
    <property type="component" value="Unassembled WGS sequence"/>
</dbReference>
<evidence type="ECO:0000256" key="1">
    <source>
        <dbReference type="ARBA" id="ARBA00001163"/>
    </source>
</evidence>
<dbReference type="GO" id="GO:0000255">
    <property type="term" value="P:allantoin metabolic process"/>
    <property type="evidence" value="ECO:0007669"/>
    <property type="project" value="InterPro"/>
</dbReference>
<name>A0A9X4NRM2_9BURK</name>
<reference evidence="8" key="1">
    <citation type="submission" date="2013-01" db="EMBL/GenBank/DDBJ databases">
        <title>Genome draft of Hydrogenophaga taeniospiralis 2K1.</title>
        <authorList>
            <person name="Gomila M."/>
            <person name="Lalucat J."/>
        </authorList>
    </citation>
    <scope>NUCLEOTIDE SEQUENCE</scope>
    <source>
        <strain evidence="8">CCUG 15921</strain>
    </source>
</reference>
<evidence type="ECO:0000256" key="2">
    <source>
        <dbReference type="ARBA" id="ARBA00004754"/>
    </source>
</evidence>
<keyword evidence="5" id="KW-0210">Decarboxylase</keyword>
<dbReference type="GO" id="GO:0051997">
    <property type="term" value="F:2-oxo-4-hydroxy-4-carboxy-5-ureidoimidazoline decarboxylase activity"/>
    <property type="evidence" value="ECO:0007669"/>
    <property type="project" value="UniProtKB-EC"/>
</dbReference>
<dbReference type="AlphaFoldDB" id="A0A9X4NRM2"/>
<dbReference type="NCBIfam" id="TIGR03164">
    <property type="entry name" value="UHCUDC"/>
    <property type="match status" value="1"/>
</dbReference>
<dbReference type="EMBL" id="AOGK01000010">
    <property type="protein sequence ID" value="MDG5976117.1"/>
    <property type="molecule type" value="Genomic_DNA"/>
</dbReference>
<dbReference type="PANTHER" id="PTHR43466">
    <property type="entry name" value="2-OXO-4-HYDROXY-4-CARBOXY-5-UREIDOIMIDAZOLINE DECARBOXYLASE-RELATED"/>
    <property type="match status" value="1"/>
</dbReference>
<proteinExistence type="predicted"/>
<comment type="pathway">
    <text evidence="2">Purine metabolism; urate degradation; (S)-allantoin from urate: step 3/3.</text>
</comment>
<dbReference type="Gene3D" id="1.10.3330.10">
    <property type="entry name" value="Oxo-4-hydroxy-4-carboxy-5-ureidoimidazoline decarboxylase"/>
    <property type="match status" value="1"/>
</dbReference>
<evidence type="ECO:0000256" key="4">
    <source>
        <dbReference type="ARBA" id="ARBA00022631"/>
    </source>
</evidence>
<dbReference type="GO" id="GO:0006144">
    <property type="term" value="P:purine nucleobase metabolic process"/>
    <property type="evidence" value="ECO:0007669"/>
    <property type="project" value="UniProtKB-KW"/>
</dbReference>